<keyword evidence="1" id="KW-1133">Transmembrane helix</keyword>
<keyword evidence="1" id="KW-0472">Membrane</keyword>
<evidence type="ECO:0000313" key="5">
    <source>
        <dbReference type="Proteomes" id="UP000531581"/>
    </source>
</evidence>
<dbReference type="Proteomes" id="UP000557656">
    <property type="component" value="Unassembled WGS sequence"/>
</dbReference>
<gene>
    <name evidence="3" type="ORF">HKX05_03640</name>
    <name evidence="4" type="ORF">HLV41_14115</name>
</gene>
<protein>
    <submittedName>
        <fullName evidence="4">DUF4129 domain-containing protein</fullName>
    </submittedName>
</protein>
<organism evidence="4 5">
    <name type="scientific">Sphingomonas sanguinis</name>
    <dbReference type="NCBI Taxonomy" id="33051"/>
    <lineage>
        <taxon>Bacteria</taxon>
        <taxon>Pseudomonadati</taxon>
        <taxon>Pseudomonadota</taxon>
        <taxon>Alphaproteobacteria</taxon>
        <taxon>Sphingomonadales</taxon>
        <taxon>Sphingomonadaceae</taxon>
        <taxon>Sphingomonas</taxon>
    </lineage>
</organism>
<evidence type="ECO:0000313" key="6">
    <source>
        <dbReference type="Proteomes" id="UP000557656"/>
    </source>
</evidence>
<proteinExistence type="predicted"/>
<dbReference type="EMBL" id="JABYQV010000012">
    <property type="protein sequence ID" value="NVP32184.1"/>
    <property type="molecule type" value="Genomic_DNA"/>
</dbReference>
<evidence type="ECO:0000259" key="2">
    <source>
        <dbReference type="Pfam" id="PF13559"/>
    </source>
</evidence>
<keyword evidence="1" id="KW-0812">Transmembrane</keyword>
<keyword evidence="6" id="KW-1185">Reference proteome</keyword>
<reference evidence="5 6" key="1">
    <citation type="submission" date="2020-05" db="EMBL/GenBank/DDBJ databases">
        <title>Draft Genome Sequences of Sphingomonas sp. Isolated from the International Space Station.</title>
        <authorList>
            <person name="Bijlani S."/>
            <person name="Singh N.K."/>
            <person name="Mason C.E."/>
            <person name="Wang C.C."/>
            <person name="Venkateswaran K."/>
        </authorList>
    </citation>
    <scope>NUCLEOTIDE SEQUENCE [LARGE SCALE GENOMIC DNA]</scope>
    <source>
        <strain evidence="3 6">IIF7SW-B5</strain>
        <strain evidence="4">ISS-IIF7SWP</strain>
    </source>
</reference>
<feature type="transmembrane region" description="Helical" evidence="1">
    <location>
        <begin position="120"/>
        <end position="138"/>
    </location>
</feature>
<dbReference type="Pfam" id="PF13559">
    <property type="entry name" value="DUF4129"/>
    <property type="match status" value="1"/>
</dbReference>
<evidence type="ECO:0000313" key="4">
    <source>
        <dbReference type="EMBL" id="NVP32184.1"/>
    </source>
</evidence>
<feature type="domain" description="Protein-glutamine gamma-glutamyltransferase-like C-terminal" evidence="2">
    <location>
        <begin position="205"/>
        <end position="264"/>
    </location>
</feature>
<accession>A0A7Y7QWW7</accession>
<dbReference type="InterPro" id="IPR025403">
    <property type="entry name" value="TgpA-like_C"/>
</dbReference>
<name>A0A7Y7QWW7_9SPHN</name>
<comment type="caution">
    <text evidence="4">The sequence shown here is derived from an EMBL/GenBank/DDBJ whole genome shotgun (WGS) entry which is preliminary data.</text>
</comment>
<dbReference type="EMBL" id="JABEOV010000005">
    <property type="protein sequence ID" value="NNG52438.1"/>
    <property type="molecule type" value="Genomic_DNA"/>
</dbReference>
<dbReference type="AlphaFoldDB" id="A0A7Y7QWW7"/>
<evidence type="ECO:0000313" key="3">
    <source>
        <dbReference type="EMBL" id="NNG52438.1"/>
    </source>
</evidence>
<sequence length="275" mass="30379">MVARPIRPVHPSRRPALRHYTIAPVGVPSTVGAGHRDVAWEGIIAGLEQKAAAADRVAAAHAALRADPSIQFTLVPSPKPPEPPEWLKALGRFLSDLFRPIGRFLRWLTSLMPDAPYARILLWGLIAVIALALIWMIVERLRSGEWRLPKRRRTSEAAAMADDDHWAPDVAPARAWLAAADRLAAEGRFAEAIHYLLFHSIDDIARRRPALRRPSLTSRELASASLLPSAVRPLFASIAALVERSLFGGRPVGADDWEVARAAYTDLALPQRWRA</sequence>
<evidence type="ECO:0000256" key="1">
    <source>
        <dbReference type="SAM" id="Phobius"/>
    </source>
</evidence>
<dbReference type="Proteomes" id="UP000531581">
    <property type="component" value="Unassembled WGS sequence"/>
</dbReference>